<evidence type="ECO:0000313" key="2">
    <source>
        <dbReference type="Proteomes" id="UP000265520"/>
    </source>
</evidence>
<name>A0A392W8B4_9FABA</name>
<reference evidence="1 2" key="1">
    <citation type="journal article" date="2018" name="Front. Plant Sci.">
        <title>Red Clover (Trifolium pratense) and Zigzag Clover (T. medium) - A Picture of Genomic Similarities and Differences.</title>
        <authorList>
            <person name="Dluhosova J."/>
            <person name="Istvanek J."/>
            <person name="Nedelnik J."/>
            <person name="Repkova J."/>
        </authorList>
    </citation>
    <scope>NUCLEOTIDE SEQUENCE [LARGE SCALE GENOMIC DNA]</scope>
    <source>
        <strain evidence="2">cv. 10/8</strain>
        <tissue evidence="1">Leaf</tissue>
    </source>
</reference>
<dbReference type="AlphaFoldDB" id="A0A392W8B4"/>
<accession>A0A392W8B4</accession>
<proteinExistence type="predicted"/>
<dbReference type="EMBL" id="LXQA011377059">
    <property type="protein sequence ID" value="MCI95135.1"/>
    <property type="molecule type" value="Genomic_DNA"/>
</dbReference>
<feature type="non-terminal residue" evidence="1">
    <location>
        <position position="1"/>
    </location>
</feature>
<sequence length="58" mass="6678">QQRAKHRLHQPRVEGLASGTVRSNEGISHQFLFRVLACLPSHTEMSQLAFYENKYPVL</sequence>
<evidence type="ECO:0000313" key="1">
    <source>
        <dbReference type="EMBL" id="MCI95135.1"/>
    </source>
</evidence>
<organism evidence="1 2">
    <name type="scientific">Trifolium medium</name>
    <dbReference type="NCBI Taxonomy" id="97028"/>
    <lineage>
        <taxon>Eukaryota</taxon>
        <taxon>Viridiplantae</taxon>
        <taxon>Streptophyta</taxon>
        <taxon>Embryophyta</taxon>
        <taxon>Tracheophyta</taxon>
        <taxon>Spermatophyta</taxon>
        <taxon>Magnoliopsida</taxon>
        <taxon>eudicotyledons</taxon>
        <taxon>Gunneridae</taxon>
        <taxon>Pentapetalae</taxon>
        <taxon>rosids</taxon>
        <taxon>fabids</taxon>
        <taxon>Fabales</taxon>
        <taxon>Fabaceae</taxon>
        <taxon>Papilionoideae</taxon>
        <taxon>50 kb inversion clade</taxon>
        <taxon>NPAAA clade</taxon>
        <taxon>Hologalegina</taxon>
        <taxon>IRL clade</taxon>
        <taxon>Trifolieae</taxon>
        <taxon>Trifolium</taxon>
    </lineage>
</organism>
<keyword evidence="2" id="KW-1185">Reference proteome</keyword>
<dbReference type="Proteomes" id="UP000265520">
    <property type="component" value="Unassembled WGS sequence"/>
</dbReference>
<protein>
    <submittedName>
        <fullName evidence="1">Uncharacterized protein</fullName>
    </submittedName>
</protein>
<comment type="caution">
    <text evidence="1">The sequence shown here is derived from an EMBL/GenBank/DDBJ whole genome shotgun (WGS) entry which is preliminary data.</text>
</comment>